<dbReference type="PANTHER" id="PTHR43819">
    <property type="entry name" value="ARCHAEAL-TYPE GLUTAMATE SYNTHASE [NADPH]"/>
    <property type="match status" value="1"/>
</dbReference>
<dbReference type="Pfam" id="PF01645">
    <property type="entry name" value="Glu_synthase"/>
    <property type="match status" value="1"/>
</dbReference>
<evidence type="ECO:0000256" key="5">
    <source>
        <dbReference type="ARBA" id="ARBA00023004"/>
    </source>
</evidence>
<comment type="similarity">
    <text evidence="1 6">Belongs to the glutamate synthase family.</text>
</comment>
<evidence type="ECO:0000256" key="3">
    <source>
        <dbReference type="ARBA" id="ARBA00022723"/>
    </source>
</evidence>
<dbReference type="RefSeq" id="WP_022939041.1">
    <property type="nucleotide sequence ID" value="NZ_CABKRQ010000007.1"/>
</dbReference>
<evidence type="ECO:0000256" key="4">
    <source>
        <dbReference type="ARBA" id="ARBA00022982"/>
    </source>
</evidence>
<dbReference type="InterPro" id="IPR024188">
    <property type="entry name" value="GltB"/>
</dbReference>
<dbReference type="Pfam" id="PF00301">
    <property type="entry name" value="Rubredoxin"/>
    <property type="match status" value="1"/>
</dbReference>
<dbReference type="Proteomes" id="UP000247612">
    <property type="component" value="Unassembled WGS sequence"/>
</dbReference>
<dbReference type="SUPFAM" id="SSF51395">
    <property type="entry name" value="FMN-linked oxidoreductases"/>
    <property type="match status" value="1"/>
</dbReference>
<dbReference type="GO" id="GO:0006537">
    <property type="term" value="P:glutamate biosynthetic process"/>
    <property type="evidence" value="ECO:0007669"/>
    <property type="project" value="InterPro"/>
</dbReference>
<dbReference type="STRING" id="1034346.GCA_000313565_02757"/>
<dbReference type="CDD" id="cd00730">
    <property type="entry name" value="rubredoxin"/>
    <property type="match status" value="1"/>
</dbReference>
<dbReference type="Gene3D" id="2.20.28.10">
    <property type="match status" value="1"/>
</dbReference>
<dbReference type="InterPro" id="IPR024935">
    <property type="entry name" value="Rubredoxin_dom"/>
</dbReference>
<evidence type="ECO:0000313" key="9">
    <source>
        <dbReference type="Proteomes" id="UP000247612"/>
    </source>
</evidence>
<dbReference type="InterPro" id="IPR024934">
    <property type="entry name" value="Rubredoxin-like_dom"/>
</dbReference>
<dbReference type="InterPro" id="IPR013785">
    <property type="entry name" value="Aldolase_TIM"/>
</dbReference>
<dbReference type="PANTHER" id="PTHR43819:SF1">
    <property type="entry name" value="ARCHAEAL-TYPE GLUTAMATE SYNTHASE [NADPH]"/>
    <property type="match status" value="1"/>
</dbReference>
<dbReference type="CDD" id="cd02808">
    <property type="entry name" value="GltS_FMN"/>
    <property type="match status" value="1"/>
</dbReference>
<dbReference type="GO" id="GO:0015930">
    <property type="term" value="F:glutamate synthase activity"/>
    <property type="evidence" value="ECO:0007669"/>
    <property type="project" value="InterPro"/>
</dbReference>
<dbReference type="PROSITE" id="PS50903">
    <property type="entry name" value="RUBREDOXIN_LIKE"/>
    <property type="match status" value="1"/>
</dbReference>
<gene>
    <name evidence="8" type="ORF">DES51_10996</name>
</gene>
<dbReference type="PIRSF" id="PIRSF006429">
    <property type="entry name" value="GOGAT_lg_2"/>
    <property type="match status" value="1"/>
</dbReference>
<dbReference type="OrthoDB" id="9758182at2"/>
<proteinExistence type="inferred from homology"/>
<sequence>MIYKCGICGYLYDEETEGKRWDQLDEEWVCPFCTASKSIFSCADEPSVPANNDNASARLRRNDEIETAMDLIHEMAAEGKSRIDAMRTQKPIINFDDVLIMGGQLANPPLLDDEEVCTQTIIGSHALKPMVLDHAVYISHMSFGALSKEAKTALAIGSSAVKTAECGGEGGVLKEEKAHAYQYIFEYIPNKYSLTDENLQTSGAIEIKIGQGCKPGMGGHLPADKVTEEIAAVRGKPMGMDIHSPSRFSEINTKEDLKHLVDELRQRSLGRPIGIKIAAGHIKEDLEWIKAANPDFITIDGRGGATGASPKYLKDNTSVPTLFALARARAYMDAHDMPQELIITGGFRTSGDIVKALAMGADAVAIATAAMMALGCQQYRICHNGKCPMGIATQDEQLRKRLDVDKSAKQVENFLTALREELKSFARICGHRSIHDFSIKDLATTNSEISAHTKIKHV</sequence>
<evidence type="ECO:0000256" key="6">
    <source>
        <dbReference type="PIRNR" id="PIRNR006429"/>
    </source>
</evidence>
<dbReference type="InterPro" id="IPR002932">
    <property type="entry name" value="Glu_synthdom"/>
</dbReference>
<protein>
    <submittedName>
        <fullName evidence="8">Rubredoxin</fullName>
    </submittedName>
</protein>
<dbReference type="AlphaFoldDB" id="A0A318KIB2"/>
<comment type="caution">
    <text evidence="8">The sequence shown here is derived from an EMBL/GenBank/DDBJ whole genome shotgun (WGS) entry which is preliminary data.</text>
</comment>
<reference evidence="8 9" key="1">
    <citation type="submission" date="2018-05" db="EMBL/GenBank/DDBJ databases">
        <title>Genomic Encyclopedia of Type Strains, Phase IV (KMG-IV): sequencing the most valuable type-strain genomes for metagenomic binning, comparative biology and taxonomic classification.</title>
        <authorList>
            <person name="Goeker M."/>
        </authorList>
    </citation>
    <scope>NUCLEOTIDE SEQUENCE [LARGE SCALE GENOMIC DNA]</scope>
    <source>
        <strain evidence="8 9">JC118</strain>
    </source>
</reference>
<dbReference type="EMBL" id="QJKH01000009">
    <property type="protein sequence ID" value="PXX77844.1"/>
    <property type="molecule type" value="Genomic_DNA"/>
</dbReference>
<accession>A0A318KIB2</accession>
<evidence type="ECO:0000256" key="2">
    <source>
        <dbReference type="ARBA" id="ARBA00022448"/>
    </source>
</evidence>
<organism evidence="8 9">
    <name type="scientific">Dielma fastidiosa</name>
    <dbReference type="NCBI Taxonomy" id="1034346"/>
    <lineage>
        <taxon>Bacteria</taxon>
        <taxon>Bacillati</taxon>
        <taxon>Bacillota</taxon>
        <taxon>Erysipelotrichia</taxon>
        <taxon>Erysipelotrichales</taxon>
        <taxon>Erysipelotrichaceae</taxon>
        <taxon>Dielma</taxon>
    </lineage>
</organism>
<keyword evidence="4" id="KW-0249">Electron transport</keyword>
<evidence type="ECO:0000259" key="7">
    <source>
        <dbReference type="PROSITE" id="PS50903"/>
    </source>
</evidence>
<name>A0A318KIB2_9FIRM</name>
<dbReference type="Gene3D" id="3.20.20.70">
    <property type="entry name" value="Aldolase class I"/>
    <property type="match status" value="1"/>
</dbReference>
<keyword evidence="3" id="KW-0479">Metal-binding</keyword>
<keyword evidence="2" id="KW-0813">Transport</keyword>
<evidence type="ECO:0000313" key="8">
    <source>
        <dbReference type="EMBL" id="PXX77844.1"/>
    </source>
</evidence>
<feature type="domain" description="Rubredoxin-like" evidence="7">
    <location>
        <begin position="3"/>
        <end position="43"/>
    </location>
</feature>
<dbReference type="SUPFAM" id="SSF57802">
    <property type="entry name" value="Rubredoxin-like"/>
    <property type="match status" value="1"/>
</dbReference>
<dbReference type="GO" id="GO:0005506">
    <property type="term" value="F:iron ion binding"/>
    <property type="evidence" value="ECO:0007669"/>
    <property type="project" value="InterPro"/>
</dbReference>
<evidence type="ECO:0000256" key="1">
    <source>
        <dbReference type="ARBA" id="ARBA00009716"/>
    </source>
</evidence>
<keyword evidence="5" id="KW-0408">Iron</keyword>
<keyword evidence="9" id="KW-1185">Reference proteome</keyword>